<dbReference type="GO" id="GO:0009002">
    <property type="term" value="F:serine-type D-Ala-D-Ala carboxypeptidase activity"/>
    <property type="evidence" value="ECO:0007669"/>
    <property type="project" value="InterPro"/>
</dbReference>
<evidence type="ECO:0000259" key="15">
    <source>
        <dbReference type="Pfam" id="PF00905"/>
    </source>
</evidence>
<evidence type="ECO:0000256" key="11">
    <source>
        <dbReference type="ARBA" id="ARBA00022989"/>
    </source>
</evidence>
<dbReference type="Gene3D" id="3.30.1390.30">
    <property type="entry name" value="Penicillin-binding protein 2a, domain 3"/>
    <property type="match status" value="1"/>
</dbReference>
<feature type="domain" description="Penicillin-binding protein transpeptidase" evidence="15">
    <location>
        <begin position="272"/>
        <end position="605"/>
    </location>
</feature>
<keyword evidence="18" id="KW-1185">Reference proteome</keyword>
<keyword evidence="11" id="KW-1133">Transmembrane helix</keyword>
<keyword evidence="5" id="KW-0121">Carboxypeptidase</keyword>
<evidence type="ECO:0000256" key="12">
    <source>
        <dbReference type="ARBA" id="ARBA00023136"/>
    </source>
</evidence>
<keyword evidence="8" id="KW-0378">Hydrolase</keyword>
<feature type="region of interest" description="Disordered" evidence="14">
    <location>
        <begin position="626"/>
        <end position="649"/>
    </location>
</feature>
<evidence type="ECO:0000256" key="7">
    <source>
        <dbReference type="ARBA" id="ARBA00022692"/>
    </source>
</evidence>
<organism evidence="17 18">
    <name type="scientific">Cognatiyoonia sediminum</name>
    <dbReference type="NCBI Taxonomy" id="1508389"/>
    <lineage>
        <taxon>Bacteria</taxon>
        <taxon>Pseudomonadati</taxon>
        <taxon>Pseudomonadota</taxon>
        <taxon>Alphaproteobacteria</taxon>
        <taxon>Rhodobacterales</taxon>
        <taxon>Paracoccaceae</taxon>
        <taxon>Cognatiyoonia</taxon>
    </lineage>
</organism>
<evidence type="ECO:0000256" key="6">
    <source>
        <dbReference type="ARBA" id="ARBA00022670"/>
    </source>
</evidence>
<dbReference type="Pfam" id="PF03717">
    <property type="entry name" value="PBP_dimer"/>
    <property type="match status" value="1"/>
</dbReference>
<evidence type="ECO:0000259" key="16">
    <source>
        <dbReference type="Pfam" id="PF03717"/>
    </source>
</evidence>
<protein>
    <submittedName>
        <fullName evidence="17">Peptidoglycan glycosyltransferase</fullName>
    </submittedName>
</protein>
<dbReference type="AlphaFoldDB" id="A0A1M5NX27"/>
<keyword evidence="10" id="KW-0573">Peptidoglycan synthesis</keyword>
<evidence type="ECO:0000256" key="10">
    <source>
        <dbReference type="ARBA" id="ARBA00022984"/>
    </source>
</evidence>
<keyword evidence="9" id="KW-0133">Cell shape</keyword>
<dbReference type="GO" id="GO:0006508">
    <property type="term" value="P:proteolysis"/>
    <property type="evidence" value="ECO:0007669"/>
    <property type="project" value="UniProtKB-KW"/>
</dbReference>
<keyword evidence="17" id="KW-0808">Transferase</keyword>
<dbReference type="RefSeq" id="WP_072900299.1">
    <property type="nucleotide sequence ID" value="NZ_FQXB01000001.1"/>
</dbReference>
<gene>
    <name evidence="17" type="ORF">SAMN05444003_1637</name>
</gene>
<dbReference type="InterPro" id="IPR012338">
    <property type="entry name" value="Beta-lactam/transpept-like"/>
</dbReference>
<keyword evidence="3" id="KW-1003">Cell membrane</keyword>
<keyword evidence="4" id="KW-0997">Cell inner membrane</keyword>
<keyword evidence="13" id="KW-0961">Cell wall biogenesis/degradation</keyword>
<evidence type="ECO:0000256" key="8">
    <source>
        <dbReference type="ARBA" id="ARBA00022801"/>
    </source>
</evidence>
<evidence type="ECO:0000256" key="5">
    <source>
        <dbReference type="ARBA" id="ARBA00022645"/>
    </source>
</evidence>
<evidence type="ECO:0000313" key="17">
    <source>
        <dbReference type="EMBL" id="SHG94038.1"/>
    </source>
</evidence>
<evidence type="ECO:0000256" key="13">
    <source>
        <dbReference type="ARBA" id="ARBA00023316"/>
    </source>
</evidence>
<dbReference type="EMBL" id="FQXB01000001">
    <property type="protein sequence ID" value="SHG94038.1"/>
    <property type="molecule type" value="Genomic_DNA"/>
</dbReference>
<evidence type="ECO:0000256" key="14">
    <source>
        <dbReference type="SAM" id="MobiDB-lite"/>
    </source>
</evidence>
<evidence type="ECO:0000256" key="2">
    <source>
        <dbReference type="ARBA" id="ARBA00004236"/>
    </source>
</evidence>
<dbReference type="InterPro" id="IPR005311">
    <property type="entry name" value="PBP_dimer"/>
</dbReference>
<evidence type="ECO:0000313" key="18">
    <source>
        <dbReference type="Proteomes" id="UP000184074"/>
    </source>
</evidence>
<dbReference type="InterPro" id="IPR001460">
    <property type="entry name" value="PCN-bd_Tpept"/>
</dbReference>
<sequence>MKRPAKDQAFSERMISRRALLLGSAQVGFVGLLGWRMQSMQVEQADQFRLLAEENRVNIRLLPPSRGLIFDINGQPIADNEQNYRVVMVREDAGDVEAVLAKLTEIVDIPDETIARAVEEINRRSPFVPVTIADRLAWDDVAQINVNAPALPGISAEVGLSRVYPFGADLSHVVGYVGPVSDYDLSQGYLSEDNDPLLQIPKFQVGKTGVEAKEEQILRGSAGTKRIEVNALGRVMRELDRAEGESGKDIQLTIDADLQSYVQARLNGESAGAVVIDLENGDLRAIASAPTFDPNLFVRGISTKDWRDLNENKYRPLAAKAVQGTYPPGSTFKMITALAALEDGVVDAEETVYCPGFTDVFSTRFHCWKRAGHGNINLHESLKQSCDCYYYDISQRVGIDKMAAMARKLGLGVRHDLPLSAVASGLAPDKDWKKRVRNEDWRIGDTVNASIGQGYVLASPLQLAVMTARIATGREVTPRLIKSIDGIETPSGLGESLGLNENSLRRIRASMVDVSNHRRGTAYGSRIVADGMQMAGKTGTSQVRRITEEERANGVTKNEDLPWERRDHALFVDFAPVENPRFAIAVVVEHGGGGSRAAAPIARDITLQALYGGTPPLDAYPTAARPEIEEQQRRIRDFVVPGRKTQDRA</sequence>
<dbReference type="Pfam" id="PF00905">
    <property type="entry name" value="Transpeptidase"/>
    <property type="match status" value="1"/>
</dbReference>
<evidence type="ECO:0000256" key="3">
    <source>
        <dbReference type="ARBA" id="ARBA00022475"/>
    </source>
</evidence>
<dbReference type="GO" id="GO:0008658">
    <property type="term" value="F:penicillin binding"/>
    <property type="evidence" value="ECO:0007669"/>
    <property type="project" value="InterPro"/>
</dbReference>
<feature type="compositionally biased region" description="Basic and acidic residues" evidence="14">
    <location>
        <begin position="626"/>
        <end position="637"/>
    </location>
</feature>
<reference evidence="17 18" key="1">
    <citation type="submission" date="2016-11" db="EMBL/GenBank/DDBJ databases">
        <authorList>
            <person name="Jaros S."/>
            <person name="Januszkiewicz K."/>
            <person name="Wedrychowicz H."/>
        </authorList>
    </citation>
    <scope>NUCLEOTIDE SEQUENCE [LARGE SCALE GENOMIC DNA]</scope>
    <source>
        <strain evidence="17 18">DSM 28715</strain>
    </source>
</reference>
<dbReference type="STRING" id="1508389.SAMN05444003_1637"/>
<dbReference type="GO" id="GO:0016740">
    <property type="term" value="F:transferase activity"/>
    <property type="evidence" value="ECO:0007669"/>
    <property type="project" value="UniProtKB-KW"/>
</dbReference>
<dbReference type="InterPro" id="IPR050515">
    <property type="entry name" value="Beta-lactam/transpept"/>
</dbReference>
<dbReference type="PANTHER" id="PTHR30627:SF2">
    <property type="entry name" value="PEPTIDOGLYCAN D,D-TRANSPEPTIDASE MRDA"/>
    <property type="match status" value="1"/>
</dbReference>
<dbReference type="SUPFAM" id="SSF56601">
    <property type="entry name" value="beta-lactamase/transpeptidase-like"/>
    <property type="match status" value="1"/>
</dbReference>
<dbReference type="GO" id="GO:0005886">
    <property type="term" value="C:plasma membrane"/>
    <property type="evidence" value="ECO:0007669"/>
    <property type="project" value="UniProtKB-SubCell"/>
</dbReference>
<accession>A0A1M5NX27</accession>
<name>A0A1M5NX27_9RHOB</name>
<dbReference type="GO" id="GO:0008360">
    <property type="term" value="P:regulation of cell shape"/>
    <property type="evidence" value="ECO:0007669"/>
    <property type="project" value="UniProtKB-KW"/>
</dbReference>
<keyword evidence="6" id="KW-0645">Protease</keyword>
<dbReference type="GO" id="GO:0071555">
    <property type="term" value="P:cell wall organization"/>
    <property type="evidence" value="ECO:0007669"/>
    <property type="project" value="UniProtKB-KW"/>
</dbReference>
<evidence type="ECO:0000256" key="9">
    <source>
        <dbReference type="ARBA" id="ARBA00022960"/>
    </source>
</evidence>
<dbReference type="Gene3D" id="3.90.1310.10">
    <property type="entry name" value="Penicillin-binding protein 2a (Domain 2)"/>
    <property type="match status" value="1"/>
</dbReference>
<dbReference type="Gene3D" id="3.40.710.10">
    <property type="entry name" value="DD-peptidase/beta-lactamase superfamily"/>
    <property type="match status" value="1"/>
</dbReference>
<dbReference type="OrthoDB" id="9766847at2"/>
<dbReference type="NCBIfam" id="TIGR03423">
    <property type="entry name" value="pbp2_mrdA"/>
    <property type="match status" value="1"/>
</dbReference>
<dbReference type="InterPro" id="IPR036138">
    <property type="entry name" value="PBP_dimer_sf"/>
</dbReference>
<evidence type="ECO:0000256" key="4">
    <source>
        <dbReference type="ARBA" id="ARBA00022519"/>
    </source>
</evidence>
<dbReference type="GO" id="GO:0009252">
    <property type="term" value="P:peptidoglycan biosynthetic process"/>
    <property type="evidence" value="ECO:0007669"/>
    <property type="project" value="UniProtKB-KW"/>
</dbReference>
<dbReference type="InterPro" id="IPR017790">
    <property type="entry name" value="Penicillin-binding_protein_2"/>
</dbReference>
<dbReference type="GO" id="GO:0071972">
    <property type="term" value="F:peptidoglycan L,D-transpeptidase activity"/>
    <property type="evidence" value="ECO:0007669"/>
    <property type="project" value="TreeGrafter"/>
</dbReference>
<feature type="domain" description="Penicillin-binding protein dimerisation" evidence="16">
    <location>
        <begin position="63"/>
        <end position="239"/>
    </location>
</feature>
<keyword evidence="7" id="KW-0812">Transmembrane</keyword>
<dbReference type="PANTHER" id="PTHR30627">
    <property type="entry name" value="PEPTIDOGLYCAN D,D-TRANSPEPTIDASE"/>
    <property type="match status" value="1"/>
</dbReference>
<proteinExistence type="predicted"/>
<dbReference type="Proteomes" id="UP000184074">
    <property type="component" value="Unassembled WGS sequence"/>
</dbReference>
<evidence type="ECO:0000256" key="1">
    <source>
        <dbReference type="ARBA" id="ARBA00004167"/>
    </source>
</evidence>
<keyword evidence="12" id="KW-0472">Membrane</keyword>
<comment type="subcellular location">
    <subcellularLocation>
        <location evidence="2">Cell membrane</location>
    </subcellularLocation>
    <subcellularLocation>
        <location evidence="1">Membrane</location>
        <topology evidence="1">Single-pass membrane protein</topology>
    </subcellularLocation>
</comment>
<dbReference type="SUPFAM" id="SSF56519">
    <property type="entry name" value="Penicillin binding protein dimerisation domain"/>
    <property type="match status" value="1"/>
</dbReference>